<accession>A0A7S8EB26</accession>
<keyword evidence="2" id="KW-1185">Reference proteome</keyword>
<reference evidence="1 2" key="1">
    <citation type="submission" date="2020-02" db="EMBL/GenBank/DDBJ databases">
        <authorList>
            <person name="Zheng R.K."/>
            <person name="Sun C.M."/>
        </authorList>
    </citation>
    <scope>NUCLEOTIDE SEQUENCE [LARGE SCALE GENOMIC DNA]</scope>
    <source>
        <strain evidence="2">rifampicinis</strain>
    </source>
</reference>
<sequence length="270" mass="31793">MKLSIWQEFSSNHSADFTVVGAFESVSAAEQAAANIQKILDRIEAWWNNLTREEMMAWGQKTETEQLTPIEAELQKQLNVTWSHSLNWFYWHNFRKPLYKYQNFVFVTNPNLGILNGPQPFDELLKDYGASVYKYVSESRTHANSILVMDVECHLPIEPEAAELLYEGFREDFETLHQHGWQIYEEAYSPNIDLPFDIIYYDLESDDSEPRMFRVARNENRLNLWGIMLYLEENEEYAGKIRLLIDYFTKEGCTNITISFRSIPNPKYPD</sequence>
<evidence type="ECO:0000313" key="1">
    <source>
        <dbReference type="EMBL" id="QPC83692.1"/>
    </source>
</evidence>
<dbReference type="Proteomes" id="UP000594468">
    <property type="component" value="Chromosome"/>
</dbReference>
<dbReference type="EMBL" id="CP062983">
    <property type="protein sequence ID" value="QPC83692.1"/>
    <property type="molecule type" value="Genomic_DNA"/>
</dbReference>
<name>A0A7S8EB26_9CHLR</name>
<protein>
    <submittedName>
        <fullName evidence="1">Uncharacterized protein</fullName>
    </submittedName>
</protein>
<organism evidence="1 2">
    <name type="scientific">Phototrophicus methaneseepsis</name>
    <dbReference type="NCBI Taxonomy" id="2710758"/>
    <lineage>
        <taxon>Bacteria</taxon>
        <taxon>Bacillati</taxon>
        <taxon>Chloroflexota</taxon>
        <taxon>Candidatus Thermofontia</taxon>
        <taxon>Phototrophicales</taxon>
        <taxon>Phototrophicaceae</taxon>
        <taxon>Phototrophicus</taxon>
    </lineage>
</organism>
<evidence type="ECO:0000313" key="2">
    <source>
        <dbReference type="Proteomes" id="UP000594468"/>
    </source>
</evidence>
<dbReference type="RefSeq" id="WP_195171756.1">
    <property type="nucleotide sequence ID" value="NZ_CP062983.1"/>
</dbReference>
<gene>
    <name evidence="1" type="ORF">G4Y79_04735</name>
</gene>
<dbReference type="AlphaFoldDB" id="A0A7S8EB26"/>
<dbReference type="KEGG" id="pmet:G4Y79_04735"/>
<proteinExistence type="predicted"/>